<sequence length="567" mass="60626">MDASTPDSAAIPAARSGGRVVVDQLLRQGVDRVFSVPGESFLPVLDGLYDVADRISLVVCRHEGSAANMADAHGKLTGRPGVCLVTRGPGATHASVGLHTAHQDSTPLVALVGLIPRGHREREAFQEIDLPGALGWTTKWVAEVDEAARLPELLARAFHVASSGRPGPVALGLPEDVLTEFVVVDDAPPARSTTTHPAPESVDETAESLERARRPLLLVGGGGWTPQASDELAGLAADTDLPVVAAFRRQDVLDNDDPRYVGVAGLGIDPALAQRLHDADLVVAIGPRLGDATTGGYTHLLVPRPRQQLVHVHPDPDELGRVYQPHLAIASNPEPFLAALRARRRISAPPWAAWRADARADYERFQEGNPEHGDVVLSAVMATLRDRLPRDAIVTNGAGNYTVWVHRYLRWHVYRTQLAPTSGAMGYGVPAAIAAKLHDPERVVVAFAGDGCFLMSAGEFATAVQYGLGVVFIVVNNRRYATIRMHQERQFPGRPFGTDVGPVDFAALARAHGAHGERVTHTDEFAPAFDRARSAGGPVLLDVVVEPDQLLPHATVTSIRAVERGGA</sequence>
<dbReference type="RefSeq" id="WP_131156429.1">
    <property type="nucleotide sequence ID" value="NZ_CP036402.1"/>
</dbReference>
<dbReference type="Pfam" id="PF00205">
    <property type="entry name" value="TPP_enzyme_M"/>
    <property type="match status" value="1"/>
</dbReference>
<name>A0A411YJR8_9ACTN</name>
<dbReference type="Gene3D" id="3.40.50.970">
    <property type="match status" value="2"/>
</dbReference>
<dbReference type="GO" id="GO:0005948">
    <property type="term" value="C:acetolactate synthase complex"/>
    <property type="evidence" value="ECO:0007669"/>
    <property type="project" value="TreeGrafter"/>
</dbReference>
<dbReference type="Gene3D" id="3.40.50.1220">
    <property type="entry name" value="TPP-binding domain"/>
    <property type="match status" value="1"/>
</dbReference>
<evidence type="ECO:0000256" key="1">
    <source>
        <dbReference type="ARBA" id="ARBA00007812"/>
    </source>
</evidence>
<dbReference type="InterPro" id="IPR045229">
    <property type="entry name" value="TPP_enz"/>
</dbReference>
<dbReference type="InterPro" id="IPR012000">
    <property type="entry name" value="Thiamin_PyroP_enz_cen_dom"/>
</dbReference>
<dbReference type="PANTHER" id="PTHR18968:SF120">
    <property type="entry name" value="ACETOLACTATE SYNTHASE LARGE SUBUNIT"/>
    <property type="match status" value="1"/>
</dbReference>
<dbReference type="EMBL" id="CP036402">
    <property type="protein sequence ID" value="QBI21437.1"/>
    <property type="molecule type" value="Genomic_DNA"/>
</dbReference>
<dbReference type="SUPFAM" id="SSF52518">
    <property type="entry name" value="Thiamin diphosphate-binding fold (THDP-binding)"/>
    <property type="match status" value="2"/>
</dbReference>
<dbReference type="CDD" id="cd00568">
    <property type="entry name" value="TPP_enzymes"/>
    <property type="match status" value="1"/>
</dbReference>
<dbReference type="OrthoDB" id="4494979at2"/>
<accession>A0A411YJR8</accession>
<evidence type="ECO:0000313" key="8">
    <source>
        <dbReference type="Proteomes" id="UP000291469"/>
    </source>
</evidence>
<evidence type="ECO:0000259" key="6">
    <source>
        <dbReference type="Pfam" id="PF02776"/>
    </source>
</evidence>
<dbReference type="PANTHER" id="PTHR18968">
    <property type="entry name" value="THIAMINE PYROPHOSPHATE ENZYMES"/>
    <property type="match status" value="1"/>
</dbReference>
<proteinExistence type="inferred from homology"/>
<dbReference type="InterPro" id="IPR012001">
    <property type="entry name" value="Thiamin_PyroP_enz_TPP-bd_dom"/>
</dbReference>
<dbReference type="GO" id="GO:0000287">
    <property type="term" value="F:magnesium ion binding"/>
    <property type="evidence" value="ECO:0007669"/>
    <property type="project" value="InterPro"/>
</dbReference>
<dbReference type="Pfam" id="PF02775">
    <property type="entry name" value="TPP_enzyme_C"/>
    <property type="match status" value="1"/>
</dbReference>
<dbReference type="GO" id="GO:0030976">
    <property type="term" value="F:thiamine pyrophosphate binding"/>
    <property type="evidence" value="ECO:0007669"/>
    <property type="project" value="InterPro"/>
</dbReference>
<dbReference type="CDD" id="cd07035">
    <property type="entry name" value="TPP_PYR_POX_like"/>
    <property type="match status" value="1"/>
</dbReference>
<dbReference type="GO" id="GO:0050660">
    <property type="term" value="F:flavin adenine dinucleotide binding"/>
    <property type="evidence" value="ECO:0007669"/>
    <property type="project" value="TreeGrafter"/>
</dbReference>
<evidence type="ECO:0000256" key="3">
    <source>
        <dbReference type="RuleBase" id="RU362132"/>
    </source>
</evidence>
<dbReference type="PROSITE" id="PS00187">
    <property type="entry name" value="TPP_ENZYMES"/>
    <property type="match status" value="1"/>
</dbReference>
<evidence type="ECO:0000259" key="4">
    <source>
        <dbReference type="Pfam" id="PF00205"/>
    </source>
</evidence>
<dbReference type="Pfam" id="PF02776">
    <property type="entry name" value="TPP_enzyme_N"/>
    <property type="match status" value="1"/>
</dbReference>
<dbReference type="GO" id="GO:0009097">
    <property type="term" value="P:isoleucine biosynthetic process"/>
    <property type="evidence" value="ECO:0007669"/>
    <property type="project" value="TreeGrafter"/>
</dbReference>
<keyword evidence="2 3" id="KW-0786">Thiamine pyrophosphate</keyword>
<dbReference type="NCBIfam" id="NF006052">
    <property type="entry name" value="PRK08199.1"/>
    <property type="match status" value="1"/>
</dbReference>
<dbReference type="InterPro" id="IPR029061">
    <property type="entry name" value="THDP-binding"/>
</dbReference>
<dbReference type="AlphaFoldDB" id="A0A411YJR8"/>
<dbReference type="GO" id="GO:0003984">
    <property type="term" value="F:acetolactate synthase activity"/>
    <property type="evidence" value="ECO:0007669"/>
    <property type="project" value="TreeGrafter"/>
</dbReference>
<dbReference type="GO" id="GO:0009099">
    <property type="term" value="P:L-valine biosynthetic process"/>
    <property type="evidence" value="ECO:0007669"/>
    <property type="project" value="TreeGrafter"/>
</dbReference>
<evidence type="ECO:0000256" key="2">
    <source>
        <dbReference type="ARBA" id="ARBA00023052"/>
    </source>
</evidence>
<keyword evidence="8" id="KW-1185">Reference proteome</keyword>
<gene>
    <name evidence="7" type="ORF">ER308_18925</name>
</gene>
<dbReference type="InterPro" id="IPR029035">
    <property type="entry name" value="DHS-like_NAD/FAD-binding_dom"/>
</dbReference>
<feature type="domain" description="Thiamine pyrophosphate enzyme N-terminal TPP-binding" evidence="6">
    <location>
        <begin position="16"/>
        <end position="129"/>
    </location>
</feature>
<reference evidence="7 8" key="1">
    <citation type="submission" date="2019-01" db="EMBL/GenBank/DDBJ databases">
        <title>Egibacter rhizosphaerae EGI 80759T.</title>
        <authorList>
            <person name="Chen D.-D."/>
            <person name="Tian Y."/>
            <person name="Jiao J.-Y."/>
            <person name="Zhang X.-T."/>
            <person name="Zhang Y.-G."/>
            <person name="Zhang Y."/>
            <person name="Xiao M."/>
            <person name="Shu W.-S."/>
            <person name="Li W.-J."/>
        </authorList>
    </citation>
    <scope>NUCLEOTIDE SEQUENCE [LARGE SCALE GENOMIC DNA]</scope>
    <source>
        <strain evidence="7 8">EGI 80759</strain>
    </source>
</reference>
<dbReference type="InterPro" id="IPR011766">
    <property type="entry name" value="TPP_enzyme_TPP-bd"/>
</dbReference>
<dbReference type="FunFam" id="3.40.50.970:FF:000007">
    <property type="entry name" value="Acetolactate synthase"/>
    <property type="match status" value="1"/>
</dbReference>
<comment type="similarity">
    <text evidence="1 3">Belongs to the TPP enzyme family.</text>
</comment>
<feature type="domain" description="Thiamine pyrophosphate enzyme central" evidence="4">
    <location>
        <begin position="202"/>
        <end position="340"/>
    </location>
</feature>
<protein>
    <submittedName>
        <fullName evidence="7">Thiamine pyrophosphate-binding protein</fullName>
    </submittedName>
</protein>
<evidence type="ECO:0000259" key="5">
    <source>
        <dbReference type="Pfam" id="PF02775"/>
    </source>
</evidence>
<dbReference type="InterPro" id="IPR000399">
    <property type="entry name" value="TPP-bd_CS"/>
</dbReference>
<evidence type="ECO:0000313" key="7">
    <source>
        <dbReference type="EMBL" id="QBI21437.1"/>
    </source>
</evidence>
<dbReference type="KEGG" id="erz:ER308_18925"/>
<dbReference type="SUPFAM" id="SSF52467">
    <property type="entry name" value="DHS-like NAD/FAD-binding domain"/>
    <property type="match status" value="1"/>
</dbReference>
<feature type="domain" description="Thiamine pyrophosphate enzyme TPP-binding" evidence="5">
    <location>
        <begin position="397"/>
        <end position="543"/>
    </location>
</feature>
<organism evidence="7 8">
    <name type="scientific">Egibacter rhizosphaerae</name>
    <dbReference type="NCBI Taxonomy" id="1670831"/>
    <lineage>
        <taxon>Bacteria</taxon>
        <taxon>Bacillati</taxon>
        <taxon>Actinomycetota</taxon>
        <taxon>Nitriliruptoria</taxon>
        <taxon>Egibacterales</taxon>
        <taxon>Egibacteraceae</taxon>
        <taxon>Egibacter</taxon>
    </lineage>
</organism>
<dbReference type="Proteomes" id="UP000291469">
    <property type="component" value="Chromosome"/>
</dbReference>